<dbReference type="Proteomes" id="UP000827092">
    <property type="component" value="Unassembled WGS sequence"/>
</dbReference>
<protein>
    <recommendedName>
        <fullName evidence="1">BTB domain-containing protein</fullName>
    </recommendedName>
</protein>
<evidence type="ECO:0000259" key="1">
    <source>
        <dbReference type="PROSITE" id="PS50097"/>
    </source>
</evidence>
<reference evidence="2 3" key="1">
    <citation type="journal article" date="2022" name="Nat. Ecol. Evol.">
        <title>A masculinizing supergene underlies an exaggerated male reproductive morph in a spider.</title>
        <authorList>
            <person name="Hendrickx F."/>
            <person name="De Corte Z."/>
            <person name="Sonet G."/>
            <person name="Van Belleghem S.M."/>
            <person name="Kostlbacher S."/>
            <person name="Vangestel C."/>
        </authorList>
    </citation>
    <scope>NUCLEOTIDE SEQUENCE [LARGE SCALE GENOMIC DNA]</scope>
    <source>
        <strain evidence="2">W744_W776</strain>
    </source>
</reference>
<dbReference type="InterPro" id="IPR008974">
    <property type="entry name" value="TRAF-like"/>
</dbReference>
<dbReference type="Gene3D" id="2.60.210.10">
    <property type="entry name" value="Apoptosis, Tumor Necrosis Factor Receptor Associated Protein 2, Chain A"/>
    <property type="match status" value="1"/>
</dbReference>
<evidence type="ECO:0000313" key="2">
    <source>
        <dbReference type="EMBL" id="KAG8190544.1"/>
    </source>
</evidence>
<dbReference type="Gene3D" id="3.30.710.10">
    <property type="entry name" value="Potassium Channel Kv1.1, Chain A"/>
    <property type="match status" value="1"/>
</dbReference>
<organism evidence="2 3">
    <name type="scientific">Oedothorax gibbosus</name>
    <dbReference type="NCBI Taxonomy" id="931172"/>
    <lineage>
        <taxon>Eukaryota</taxon>
        <taxon>Metazoa</taxon>
        <taxon>Ecdysozoa</taxon>
        <taxon>Arthropoda</taxon>
        <taxon>Chelicerata</taxon>
        <taxon>Arachnida</taxon>
        <taxon>Araneae</taxon>
        <taxon>Araneomorphae</taxon>
        <taxon>Entelegynae</taxon>
        <taxon>Araneoidea</taxon>
        <taxon>Linyphiidae</taxon>
        <taxon>Erigoninae</taxon>
        <taxon>Oedothorax</taxon>
    </lineage>
</organism>
<keyword evidence="3" id="KW-1185">Reference proteome</keyword>
<dbReference type="PANTHER" id="PTHR24413">
    <property type="entry name" value="SPECKLE-TYPE POZ PROTEIN"/>
    <property type="match status" value="1"/>
</dbReference>
<dbReference type="SMART" id="SM00225">
    <property type="entry name" value="BTB"/>
    <property type="match status" value="1"/>
</dbReference>
<dbReference type="Pfam" id="PF00651">
    <property type="entry name" value="BTB"/>
    <property type="match status" value="1"/>
</dbReference>
<dbReference type="InterPro" id="IPR011333">
    <property type="entry name" value="SKP1/BTB/POZ_sf"/>
</dbReference>
<sequence length="378" mass="42501">MAELNNSPDESRKTTQNFCTTVLQKSLTSMEWCITNFELLQACNITLESSSFKSENGLTGTWKLRLVTSINLTERNVGLYAVCSERPDYAYVDCNICVVGAEGMETNVKKISSVLKTNNIDFPDFITKFHLGDMLQNGNLTVRCSITVTTMNKTETICSGQLDLGKNLSNDFSNLLMDEFLSDITLVCGEKQFLAHKCVLSARSPVFKAMFTHDLKENQLNSVEITDIESEALEHLLTFIYTDKIFDDLNADMTIGLLRAADKYQLSELKIHCGKHLKKQLSLVNFSDLANIADIYDLDGLKNDCIEFVLERNAQNLFSENLVTGAPRYLIEEVLKKVLPDVRNIEEIPKEKLQSTISHFGRSAETSTGFSFAQPSRF</sequence>
<gene>
    <name evidence="2" type="ORF">JTE90_004119</name>
</gene>
<feature type="domain" description="BTB" evidence="1">
    <location>
        <begin position="182"/>
        <end position="245"/>
    </location>
</feature>
<dbReference type="FunFam" id="3.30.710.10:FF:000159">
    <property type="entry name" value="Speckle-type POZ protein B"/>
    <property type="match status" value="1"/>
</dbReference>
<dbReference type="EMBL" id="JAFNEN010000181">
    <property type="protein sequence ID" value="KAG8190544.1"/>
    <property type="molecule type" value="Genomic_DNA"/>
</dbReference>
<dbReference type="InterPro" id="IPR000210">
    <property type="entry name" value="BTB/POZ_dom"/>
</dbReference>
<comment type="caution">
    <text evidence="2">The sequence shown here is derived from an EMBL/GenBank/DDBJ whole genome shotgun (WGS) entry which is preliminary data.</text>
</comment>
<dbReference type="SUPFAM" id="SSF54695">
    <property type="entry name" value="POZ domain"/>
    <property type="match status" value="1"/>
</dbReference>
<dbReference type="PROSITE" id="PS50097">
    <property type="entry name" value="BTB"/>
    <property type="match status" value="1"/>
</dbReference>
<dbReference type="AlphaFoldDB" id="A0AAV6V1V2"/>
<accession>A0AAV6V1V2</accession>
<name>A0AAV6V1V2_9ARAC</name>
<evidence type="ECO:0000313" key="3">
    <source>
        <dbReference type="Proteomes" id="UP000827092"/>
    </source>
</evidence>
<dbReference type="SUPFAM" id="SSF49599">
    <property type="entry name" value="TRAF domain-like"/>
    <property type="match status" value="1"/>
</dbReference>
<proteinExistence type="predicted"/>